<reference evidence="2 3" key="1">
    <citation type="submission" date="2020-02" db="EMBL/GenBank/DDBJ databases">
        <title>Genome sequencing of Aeromonas rivipollensis.</title>
        <authorList>
            <person name="Fono-Tamo Ubani E.K."/>
            <person name="Lekota K.E."/>
        </authorList>
    </citation>
    <scope>NUCLEOTIDE SEQUENCE [LARGE SCALE GENOMIC DNA]</scope>
    <source>
        <strain evidence="2 3">G78</strain>
    </source>
</reference>
<dbReference type="EMBL" id="JAAILA010000026">
    <property type="protein sequence ID" value="NEX90179.1"/>
    <property type="molecule type" value="Genomic_DNA"/>
</dbReference>
<dbReference type="Gene3D" id="3.40.430.10">
    <property type="entry name" value="Dihydrofolate Reductase, subunit A"/>
    <property type="match status" value="1"/>
</dbReference>
<gene>
    <name evidence="2" type="ORF">G4923_16000</name>
</gene>
<dbReference type="Pfam" id="PF01872">
    <property type="entry name" value="RibD_C"/>
    <property type="match status" value="1"/>
</dbReference>
<dbReference type="Proteomes" id="UP000472827">
    <property type="component" value="Unassembled WGS sequence"/>
</dbReference>
<dbReference type="SUPFAM" id="SSF53597">
    <property type="entry name" value="Dihydrofolate reductase-like"/>
    <property type="match status" value="1"/>
</dbReference>
<sequence>MSTERHRPRVSAFLALSLDGFIAGEGNDLAWLEPYNGDSQEETGYSALMASADLLLMGRNSYDVVRAFPDWPYGDKPVTVLTHRSTTPRAHVSFRQGALAQVLSELWQEGARHIYLDGGEVVRQGLQAGLVDELTLFWVPVVLGKGVSLFGGEPLPERLVPLSTAVLASGLVRVSYRPAP</sequence>
<dbReference type="InterPro" id="IPR050765">
    <property type="entry name" value="Riboflavin_Biosynth_HTPR"/>
</dbReference>
<comment type="caution">
    <text evidence="2">The sequence shown here is derived from an EMBL/GenBank/DDBJ whole genome shotgun (WGS) entry which is preliminary data.</text>
</comment>
<dbReference type="RefSeq" id="WP_163137662.1">
    <property type="nucleotide sequence ID" value="NZ_JAAILA010000026.1"/>
</dbReference>
<name>A0ABX0D6E4_9GAMM</name>
<evidence type="ECO:0000313" key="2">
    <source>
        <dbReference type="EMBL" id="NEX90179.1"/>
    </source>
</evidence>
<evidence type="ECO:0000313" key="3">
    <source>
        <dbReference type="Proteomes" id="UP000472827"/>
    </source>
</evidence>
<proteinExistence type="predicted"/>
<organism evidence="2 3">
    <name type="scientific">Aeromonas rivipollensis</name>
    <dbReference type="NCBI Taxonomy" id="948519"/>
    <lineage>
        <taxon>Bacteria</taxon>
        <taxon>Pseudomonadati</taxon>
        <taxon>Pseudomonadota</taxon>
        <taxon>Gammaproteobacteria</taxon>
        <taxon>Aeromonadales</taxon>
        <taxon>Aeromonadaceae</taxon>
        <taxon>Aeromonas</taxon>
    </lineage>
</organism>
<feature type="domain" description="Bacterial bifunctional deaminase-reductase C-terminal" evidence="1">
    <location>
        <begin position="9"/>
        <end position="169"/>
    </location>
</feature>
<evidence type="ECO:0000259" key="1">
    <source>
        <dbReference type="Pfam" id="PF01872"/>
    </source>
</evidence>
<dbReference type="PANTHER" id="PTHR38011">
    <property type="entry name" value="DIHYDROFOLATE REDUCTASE FAMILY PROTEIN (AFU_ORTHOLOGUE AFUA_8G06820)"/>
    <property type="match status" value="1"/>
</dbReference>
<dbReference type="InterPro" id="IPR024072">
    <property type="entry name" value="DHFR-like_dom_sf"/>
</dbReference>
<keyword evidence="3" id="KW-1185">Reference proteome</keyword>
<accession>A0ABX0D6E4</accession>
<dbReference type="PANTHER" id="PTHR38011:SF11">
    <property type="entry name" value="2,5-DIAMINO-6-RIBOSYLAMINO-4(3H)-PYRIMIDINONE 5'-PHOSPHATE REDUCTASE"/>
    <property type="match status" value="1"/>
</dbReference>
<protein>
    <submittedName>
        <fullName evidence="2">Dihydrofolate reductase</fullName>
    </submittedName>
</protein>
<dbReference type="InterPro" id="IPR002734">
    <property type="entry name" value="RibDG_C"/>
</dbReference>